<evidence type="ECO:0008006" key="11">
    <source>
        <dbReference type="Google" id="ProtNLM"/>
    </source>
</evidence>
<keyword evidence="2" id="KW-0597">Phosphoprotein</keyword>
<keyword evidence="7 9" id="KW-1133">Transmembrane helix</keyword>
<keyword evidence="3" id="KW-0285">Flavoprotein</keyword>
<evidence type="ECO:0000256" key="2">
    <source>
        <dbReference type="ARBA" id="ARBA00022553"/>
    </source>
</evidence>
<evidence type="ECO:0000256" key="3">
    <source>
        <dbReference type="ARBA" id="ARBA00022630"/>
    </source>
</evidence>
<comment type="caution">
    <text evidence="10">The sequence shown here is derived from an EMBL/GenBank/DDBJ whole genome shotgun (WGS) entry which is preliminary data.</text>
</comment>
<evidence type="ECO:0000313" key="10">
    <source>
        <dbReference type="EMBL" id="KKO10730.1"/>
    </source>
</evidence>
<dbReference type="PANTHER" id="PTHR30578:SF0">
    <property type="entry name" value="ION-TRANSLOCATING OXIDOREDUCTASE COMPLEX SUBUNIT D"/>
    <property type="match status" value="1"/>
</dbReference>
<feature type="transmembrane region" description="Helical" evidence="9">
    <location>
        <begin position="178"/>
        <end position="206"/>
    </location>
</feature>
<keyword evidence="4" id="KW-0288">FMN</keyword>
<feature type="transmembrane region" description="Helical" evidence="9">
    <location>
        <begin position="218"/>
        <end position="237"/>
    </location>
</feature>
<evidence type="ECO:0000256" key="9">
    <source>
        <dbReference type="SAM" id="Phobius"/>
    </source>
</evidence>
<sequence length="275" mass="28947">MAPKPTATRSLSTAGIMVTTLIALTPAVALQLWFAGAAWALTLSMSCALALLLEAVALRLRGRPVGYHLQDGSVLVTAVLLSLFLPIWAPWWLTASGIALAVVVGKHIYGGLGQNLFNPVLLAYLGLSVLFADHMGNDISSMSDSALFHLYALTFALLAGGVYLLLRGIISWHIPATMLLATGLLSYVFDLALSGSVAMLAAFFLATDPVTSPGTRTGKLVFGLMIATISVALGTWLTYPVAVAAAGLLMNAAVPALDHILRPARKPKQQQENAQ</sequence>
<dbReference type="InterPro" id="IPR004338">
    <property type="entry name" value="NqrB/RnfD"/>
</dbReference>
<dbReference type="AlphaFoldDB" id="A0A0F9W304"/>
<dbReference type="GO" id="GO:0055085">
    <property type="term" value="P:transmembrane transport"/>
    <property type="evidence" value="ECO:0007669"/>
    <property type="project" value="InterPro"/>
</dbReference>
<reference evidence="10" key="1">
    <citation type="journal article" date="2015" name="Nature">
        <title>Complex archaea that bridge the gap between prokaryotes and eukaryotes.</title>
        <authorList>
            <person name="Spang A."/>
            <person name="Saw J.H."/>
            <person name="Jorgensen S.L."/>
            <person name="Zaremba-Niedzwiedzka K."/>
            <person name="Martijn J."/>
            <person name="Lind A.E."/>
            <person name="van Eijk R."/>
            <person name="Schleper C."/>
            <person name="Guy L."/>
            <person name="Ettema T.J."/>
        </authorList>
    </citation>
    <scope>NUCLEOTIDE SEQUENCE</scope>
</reference>
<keyword evidence="8 9" id="KW-0472">Membrane</keyword>
<name>A0A0F9W304_9ZZZZ</name>
<keyword evidence="5 9" id="KW-0812">Transmembrane</keyword>
<feature type="transmembrane region" description="Helical" evidence="9">
    <location>
        <begin position="72"/>
        <end position="104"/>
    </location>
</feature>
<evidence type="ECO:0000256" key="8">
    <source>
        <dbReference type="ARBA" id="ARBA00023136"/>
    </source>
</evidence>
<evidence type="ECO:0000256" key="6">
    <source>
        <dbReference type="ARBA" id="ARBA00022967"/>
    </source>
</evidence>
<evidence type="ECO:0000256" key="1">
    <source>
        <dbReference type="ARBA" id="ARBA00022448"/>
    </source>
</evidence>
<accession>A0A0F9W304</accession>
<protein>
    <recommendedName>
        <fullName evidence="11">Electron transport complex protein RnfD</fullName>
    </recommendedName>
</protein>
<dbReference type="EMBL" id="LAZR01000004">
    <property type="protein sequence ID" value="KKO10730.1"/>
    <property type="molecule type" value="Genomic_DNA"/>
</dbReference>
<dbReference type="GO" id="GO:0005886">
    <property type="term" value="C:plasma membrane"/>
    <property type="evidence" value="ECO:0007669"/>
    <property type="project" value="TreeGrafter"/>
</dbReference>
<feature type="transmembrane region" description="Helical" evidence="9">
    <location>
        <begin position="146"/>
        <end position="166"/>
    </location>
</feature>
<organism evidence="10">
    <name type="scientific">marine sediment metagenome</name>
    <dbReference type="NCBI Taxonomy" id="412755"/>
    <lineage>
        <taxon>unclassified sequences</taxon>
        <taxon>metagenomes</taxon>
        <taxon>ecological metagenomes</taxon>
    </lineage>
</organism>
<gene>
    <name evidence="10" type="ORF">LCGC14_0022130</name>
</gene>
<keyword evidence="1" id="KW-0813">Transport</keyword>
<keyword evidence="6" id="KW-1278">Translocase</keyword>
<feature type="transmembrane region" description="Helical" evidence="9">
    <location>
        <begin position="39"/>
        <end position="60"/>
    </location>
</feature>
<evidence type="ECO:0000256" key="5">
    <source>
        <dbReference type="ARBA" id="ARBA00022692"/>
    </source>
</evidence>
<evidence type="ECO:0000256" key="7">
    <source>
        <dbReference type="ARBA" id="ARBA00022989"/>
    </source>
</evidence>
<evidence type="ECO:0000256" key="4">
    <source>
        <dbReference type="ARBA" id="ARBA00022643"/>
    </source>
</evidence>
<feature type="transmembrane region" description="Helical" evidence="9">
    <location>
        <begin position="116"/>
        <end position="134"/>
    </location>
</feature>
<proteinExistence type="predicted"/>
<dbReference type="Pfam" id="PF03116">
    <property type="entry name" value="NQR2_RnfD_RnfE"/>
    <property type="match status" value="2"/>
</dbReference>
<dbReference type="PANTHER" id="PTHR30578">
    <property type="entry name" value="ELECTRON TRANSPORT COMPLEX PROTEIN RNFD"/>
    <property type="match status" value="1"/>
</dbReference>